<dbReference type="InterPro" id="IPR041916">
    <property type="entry name" value="Anti_sigma_zinc_sf"/>
</dbReference>
<feature type="compositionally biased region" description="Basic and acidic residues" evidence="11">
    <location>
        <begin position="86"/>
        <end position="97"/>
    </location>
</feature>
<keyword evidence="4 12" id="KW-0812">Transmembrane</keyword>
<name>A0ABX1RJI5_9PSEU</name>
<evidence type="ECO:0000256" key="4">
    <source>
        <dbReference type="ARBA" id="ARBA00022692"/>
    </source>
</evidence>
<evidence type="ECO:0000256" key="2">
    <source>
        <dbReference type="ARBA" id="ARBA00004236"/>
    </source>
</evidence>
<dbReference type="Gene3D" id="1.10.10.1320">
    <property type="entry name" value="Anti-sigma factor, zinc-finger domain"/>
    <property type="match status" value="1"/>
</dbReference>
<evidence type="ECO:0000256" key="1">
    <source>
        <dbReference type="ARBA" id="ARBA00004167"/>
    </source>
</evidence>
<proteinExistence type="predicted"/>
<dbReference type="PANTHER" id="PTHR37461">
    <property type="entry name" value="ANTI-SIGMA-K FACTOR RSKA"/>
    <property type="match status" value="1"/>
</dbReference>
<reference evidence="14 15" key="1">
    <citation type="submission" date="2020-04" db="EMBL/GenBank/DDBJ databases">
        <authorList>
            <person name="Klaysubun C."/>
            <person name="Duangmal K."/>
            <person name="Lipun K."/>
        </authorList>
    </citation>
    <scope>NUCLEOTIDE SEQUENCE [LARGE SCALE GENOMIC DNA]</scope>
    <source>
        <strain evidence="14 15">JCM 11839</strain>
    </source>
</reference>
<feature type="transmembrane region" description="Helical" evidence="12">
    <location>
        <begin position="129"/>
        <end position="150"/>
    </location>
</feature>
<dbReference type="EMBL" id="JAAXKY010000089">
    <property type="protein sequence ID" value="NMH80109.1"/>
    <property type="molecule type" value="Genomic_DNA"/>
</dbReference>
<organism evidence="14 15">
    <name type="scientific">Pseudonocardia xinjiangensis</name>
    <dbReference type="NCBI Taxonomy" id="75289"/>
    <lineage>
        <taxon>Bacteria</taxon>
        <taxon>Bacillati</taxon>
        <taxon>Actinomycetota</taxon>
        <taxon>Actinomycetes</taxon>
        <taxon>Pseudonocardiales</taxon>
        <taxon>Pseudonocardiaceae</taxon>
        <taxon>Pseudonocardia</taxon>
    </lineage>
</organism>
<dbReference type="Proteomes" id="UP001296706">
    <property type="component" value="Unassembled WGS sequence"/>
</dbReference>
<evidence type="ECO:0000256" key="12">
    <source>
        <dbReference type="SAM" id="Phobius"/>
    </source>
</evidence>
<sequence length="283" mass="29686">MSADEQQSCAMNEHAVGWALHALEPDDELAMEAHLPTCESCREMVRDTELIMGGLADTAEQTDPPPRLRDNILAQAAETPQVRPPAPREREPEDPPRRAPVRPDVGLPAPSDTGARRRPTWATIGRRRLVAAVVVLVAVLGVGGLAVYAAQLQQQRDAEIAQSQSLADIVTQLDQPGTTHATLSTTSGDPVAAVLTTASDRTVVTTGVVPNNRSDSIYVLWGIDGGPPQPVGMFDVTAPGPGVHSIGPAVGAPAFSAYAISLEPGRAMPTMPTTVVATGPVQT</sequence>
<protein>
    <recommendedName>
        <fullName evidence="10">Regulator of SigK</fullName>
    </recommendedName>
    <alternativeName>
        <fullName evidence="9">Sigma-K anti-sigma factor RskA</fullName>
    </alternativeName>
</protein>
<evidence type="ECO:0000256" key="3">
    <source>
        <dbReference type="ARBA" id="ARBA00022475"/>
    </source>
</evidence>
<feature type="domain" description="Anti-sigma K factor RskA C-terminal" evidence="13">
    <location>
        <begin position="130"/>
        <end position="274"/>
    </location>
</feature>
<dbReference type="RefSeq" id="WP_169398168.1">
    <property type="nucleotide sequence ID" value="NZ_BAAAJH010000001.1"/>
</dbReference>
<keyword evidence="6" id="KW-0805">Transcription regulation</keyword>
<keyword evidence="15" id="KW-1185">Reference proteome</keyword>
<feature type="region of interest" description="Disordered" evidence="11">
    <location>
        <begin position="76"/>
        <end position="119"/>
    </location>
</feature>
<keyword evidence="5 12" id="KW-1133">Transmembrane helix</keyword>
<evidence type="ECO:0000313" key="15">
    <source>
        <dbReference type="Proteomes" id="UP001296706"/>
    </source>
</evidence>
<evidence type="ECO:0000256" key="11">
    <source>
        <dbReference type="SAM" id="MobiDB-lite"/>
    </source>
</evidence>
<comment type="subcellular location">
    <subcellularLocation>
        <location evidence="2">Cell membrane</location>
    </subcellularLocation>
    <subcellularLocation>
        <location evidence="1">Membrane</location>
        <topology evidence="1">Single-pass membrane protein</topology>
    </subcellularLocation>
</comment>
<evidence type="ECO:0000256" key="6">
    <source>
        <dbReference type="ARBA" id="ARBA00023015"/>
    </source>
</evidence>
<dbReference type="Pfam" id="PF10099">
    <property type="entry name" value="RskA_C"/>
    <property type="match status" value="1"/>
</dbReference>
<evidence type="ECO:0000256" key="10">
    <source>
        <dbReference type="ARBA" id="ARBA00030803"/>
    </source>
</evidence>
<dbReference type="PANTHER" id="PTHR37461:SF1">
    <property type="entry name" value="ANTI-SIGMA-K FACTOR RSKA"/>
    <property type="match status" value="1"/>
</dbReference>
<gene>
    <name evidence="14" type="ORF">HF577_23850</name>
</gene>
<evidence type="ECO:0000256" key="5">
    <source>
        <dbReference type="ARBA" id="ARBA00022989"/>
    </source>
</evidence>
<evidence type="ECO:0000313" key="14">
    <source>
        <dbReference type="EMBL" id="NMH80109.1"/>
    </source>
</evidence>
<dbReference type="InterPro" id="IPR018764">
    <property type="entry name" value="RskA_C"/>
</dbReference>
<evidence type="ECO:0000259" key="13">
    <source>
        <dbReference type="Pfam" id="PF10099"/>
    </source>
</evidence>
<keyword evidence="8" id="KW-0804">Transcription</keyword>
<evidence type="ECO:0000256" key="8">
    <source>
        <dbReference type="ARBA" id="ARBA00023163"/>
    </source>
</evidence>
<evidence type="ECO:0000256" key="9">
    <source>
        <dbReference type="ARBA" id="ARBA00029829"/>
    </source>
</evidence>
<accession>A0ABX1RJI5</accession>
<evidence type="ECO:0000256" key="7">
    <source>
        <dbReference type="ARBA" id="ARBA00023136"/>
    </source>
</evidence>
<comment type="caution">
    <text evidence="14">The sequence shown here is derived from an EMBL/GenBank/DDBJ whole genome shotgun (WGS) entry which is preliminary data.</text>
</comment>
<keyword evidence="7 12" id="KW-0472">Membrane</keyword>
<dbReference type="InterPro" id="IPR051474">
    <property type="entry name" value="Anti-sigma-K/W_factor"/>
</dbReference>
<keyword evidence="3" id="KW-1003">Cell membrane</keyword>